<organism evidence="3 4">
    <name type="scientific">Bifiguratus adelaidae</name>
    <dbReference type="NCBI Taxonomy" id="1938954"/>
    <lineage>
        <taxon>Eukaryota</taxon>
        <taxon>Fungi</taxon>
        <taxon>Fungi incertae sedis</taxon>
        <taxon>Mucoromycota</taxon>
        <taxon>Mucoromycotina</taxon>
        <taxon>Endogonomycetes</taxon>
        <taxon>Endogonales</taxon>
        <taxon>Endogonales incertae sedis</taxon>
        <taxon>Bifiguratus</taxon>
    </lineage>
</organism>
<feature type="transmembrane region" description="Helical" evidence="2">
    <location>
        <begin position="249"/>
        <end position="268"/>
    </location>
</feature>
<dbReference type="EMBL" id="MVBO01000034">
    <property type="protein sequence ID" value="OZJ04607.1"/>
    <property type="molecule type" value="Genomic_DNA"/>
</dbReference>
<protein>
    <submittedName>
        <fullName evidence="3">Uncharacterized protein</fullName>
    </submittedName>
</protein>
<keyword evidence="4" id="KW-1185">Reference proteome</keyword>
<dbReference type="Proteomes" id="UP000242875">
    <property type="component" value="Unassembled WGS sequence"/>
</dbReference>
<proteinExistence type="predicted"/>
<evidence type="ECO:0000256" key="1">
    <source>
        <dbReference type="SAM" id="MobiDB-lite"/>
    </source>
</evidence>
<comment type="caution">
    <text evidence="3">The sequence shown here is derived from an EMBL/GenBank/DDBJ whole genome shotgun (WGS) entry which is preliminary data.</text>
</comment>
<reference evidence="3 4" key="1">
    <citation type="journal article" date="2017" name="Mycologia">
        <title>Bifiguratus adelaidae, gen. et sp. nov., a new member of Mucoromycotina in endophytic and soil-dwelling habitats.</title>
        <authorList>
            <person name="Torres-Cruz T.J."/>
            <person name="Billingsley Tobias T.L."/>
            <person name="Almatruk M."/>
            <person name="Hesse C."/>
            <person name="Kuske C.R."/>
            <person name="Desiro A."/>
            <person name="Benucci G.M."/>
            <person name="Bonito G."/>
            <person name="Stajich J.E."/>
            <person name="Dunlap C."/>
            <person name="Arnold A.E."/>
            <person name="Porras-Alfaro A."/>
        </authorList>
    </citation>
    <scope>NUCLEOTIDE SEQUENCE [LARGE SCALE GENOMIC DNA]</scope>
    <source>
        <strain evidence="3 4">AZ0501</strain>
    </source>
</reference>
<dbReference type="AlphaFoldDB" id="A0A261Y1V1"/>
<evidence type="ECO:0000256" key="2">
    <source>
        <dbReference type="SAM" id="Phobius"/>
    </source>
</evidence>
<accession>A0A261Y1V1</accession>
<sequence>MEDPVIAPQPEPEPSADISTEWSTLFDDADTDLQQSLRFTVPPTIARRKDAFAQDGSDVSAFDGDDGHLHSLTSASSLRSPIDDNSSDNKADTVMSRSFSSSITLTMHLEDDVWDKMFAPIATYNGKIIQERIVQKLATSIDIAEPQPIHISTSDINSDWEKREDDDIQTEEMEGEERCLDYEPYHVLYTIHRDQHGSKETQTTFDELSLMTGASQGSIRKSFKRRMVHWGDQCRNNYETVRYYTSRPYLLFCAGFLFPPLWLVGTWYKSQTIKTEDDSKWRRRCKWAALNFLLIFIVGAVLIAVFQDDVFHMGPKYQTNSPAPTASWSNGLVLVPPPAMTTINAPPI</sequence>
<evidence type="ECO:0000313" key="3">
    <source>
        <dbReference type="EMBL" id="OZJ04607.1"/>
    </source>
</evidence>
<name>A0A261Y1V1_9FUNG</name>
<dbReference type="OrthoDB" id="2438927at2759"/>
<feature type="transmembrane region" description="Helical" evidence="2">
    <location>
        <begin position="288"/>
        <end position="306"/>
    </location>
</feature>
<feature type="region of interest" description="Disordered" evidence="1">
    <location>
        <begin position="72"/>
        <end position="95"/>
    </location>
</feature>
<gene>
    <name evidence="3" type="ORF">BZG36_02039</name>
</gene>
<evidence type="ECO:0000313" key="4">
    <source>
        <dbReference type="Proteomes" id="UP000242875"/>
    </source>
</evidence>
<keyword evidence="2" id="KW-0812">Transmembrane</keyword>
<keyword evidence="2" id="KW-0472">Membrane</keyword>
<keyword evidence="2" id="KW-1133">Transmembrane helix</keyword>